<dbReference type="Gene3D" id="1.10.287.850">
    <property type="entry name" value="HP0062-like domain"/>
    <property type="match status" value="1"/>
</dbReference>
<evidence type="ECO:0000259" key="3">
    <source>
        <dbReference type="Pfam" id="PF12484"/>
    </source>
</evidence>
<keyword evidence="5" id="KW-1185">Reference proteome</keyword>
<dbReference type="Proteomes" id="UP001299046">
    <property type="component" value="Unassembled WGS sequence"/>
</dbReference>
<feature type="domain" description="PPE family C-terminal" evidence="3">
    <location>
        <begin position="205"/>
        <end position="277"/>
    </location>
</feature>
<dbReference type="RefSeq" id="WP_304621327.1">
    <property type="nucleotide sequence ID" value="NZ_JAYJJS010000001.1"/>
</dbReference>
<comment type="caution">
    <text evidence="4">The sequence shown here is derived from an EMBL/GenBank/DDBJ whole genome shotgun (WGS) entry which is preliminary data.</text>
</comment>
<dbReference type="Pfam" id="PF12484">
    <property type="entry name" value="PPE-SVP"/>
    <property type="match status" value="1"/>
</dbReference>
<protein>
    <submittedName>
        <fullName evidence="4">PE family protein</fullName>
    </submittedName>
</protein>
<evidence type="ECO:0000313" key="5">
    <source>
        <dbReference type="Proteomes" id="UP001299046"/>
    </source>
</evidence>
<dbReference type="InterPro" id="IPR022171">
    <property type="entry name" value="PPE_C"/>
</dbReference>
<reference evidence="4 5" key="1">
    <citation type="submission" date="2023-12" db="EMBL/GenBank/DDBJ databases">
        <title>Description of new species of Mycobacterium terrae complex isolated from sewage at the Sao Paulo Zoological Park Foundation in Brazil.</title>
        <authorList>
            <person name="Romagnoli C.L."/>
            <person name="Conceicao E.C."/>
            <person name="Machado E."/>
            <person name="Barreto L.B.P.F."/>
            <person name="Sharma A."/>
            <person name="Silva N.M."/>
            <person name="Marques L.E."/>
            <person name="Juliana M.A."/>
            <person name="Lourenco M.C.S."/>
            <person name="Digiampietri L.A."/>
            <person name="Suffys P.N."/>
            <person name="Viana-Niero C."/>
        </authorList>
    </citation>
    <scope>NUCLEOTIDE SEQUENCE [LARGE SCALE GENOMIC DNA]</scope>
    <source>
        <strain evidence="4 5">MYC123</strain>
    </source>
</reference>
<evidence type="ECO:0000313" key="4">
    <source>
        <dbReference type="EMBL" id="MEB3050781.1"/>
    </source>
</evidence>
<dbReference type="InterPro" id="IPR000084">
    <property type="entry name" value="PE-PGRS_N"/>
</dbReference>
<proteinExistence type="predicted"/>
<dbReference type="InterPro" id="IPR038332">
    <property type="entry name" value="PPE_sf"/>
</dbReference>
<feature type="region of interest" description="Disordered" evidence="1">
    <location>
        <begin position="195"/>
        <end position="280"/>
    </location>
</feature>
<feature type="compositionally biased region" description="Low complexity" evidence="1">
    <location>
        <begin position="211"/>
        <end position="251"/>
    </location>
</feature>
<sequence length="280" mass="26793">MSFVTTHPEAMAATATNLQAIGSAMTAQSAAAAAPTTGIAPAGADDVSLLQATQFSAYGQLYQQISAQAAVIQEMFVNTLRTSADSYGSTETANSAAADSSAAGGLLGALTGTSAADPTYGLGGIASNSAVLAAMQGGTIGSAASEFTGLGKGYITAPSGVVHHVAPEALAFPSANLASEATPASAAAGAPVPMGAGQAAAPTPGAPVPPNWAGQTAPAQAAPAQATPASLSGTGTAAAARGASMGAVPAAMPGSSSEQGSRGRLRYGIKPKVMPRPPVG</sequence>
<gene>
    <name evidence="4" type="ORF">KV112_13715</name>
</gene>
<feature type="domain" description="PE" evidence="2">
    <location>
        <begin position="4"/>
        <end position="94"/>
    </location>
</feature>
<dbReference type="Pfam" id="PF00934">
    <property type="entry name" value="PE"/>
    <property type="match status" value="1"/>
</dbReference>
<dbReference type="SUPFAM" id="SSF140459">
    <property type="entry name" value="PE/PPE dimer-like"/>
    <property type="match status" value="1"/>
</dbReference>
<accession>A0ABU5YL36</accession>
<dbReference type="EMBL" id="JAYJJT010000014">
    <property type="protein sequence ID" value="MEB3050781.1"/>
    <property type="molecule type" value="Genomic_DNA"/>
</dbReference>
<evidence type="ECO:0000259" key="2">
    <source>
        <dbReference type="Pfam" id="PF00934"/>
    </source>
</evidence>
<organism evidence="4 5">
    <name type="scientific">[Mycobacterium] zoologicum</name>
    <dbReference type="NCBI Taxonomy" id="2872311"/>
    <lineage>
        <taxon>Bacteria</taxon>
        <taxon>Bacillati</taxon>
        <taxon>Actinomycetota</taxon>
        <taxon>Actinomycetes</taxon>
        <taxon>Mycobacteriales</taxon>
        <taxon>Mycobacteriaceae</taxon>
        <taxon>Mycolicibacter</taxon>
    </lineage>
</organism>
<evidence type="ECO:0000256" key="1">
    <source>
        <dbReference type="SAM" id="MobiDB-lite"/>
    </source>
</evidence>
<name>A0ABU5YL36_9MYCO</name>